<dbReference type="Pfam" id="PF14344">
    <property type="entry name" value="DUF4397"/>
    <property type="match status" value="3"/>
</dbReference>
<evidence type="ECO:0000259" key="2">
    <source>
        <dbReference type="Pfam" id="PF14344"/>
    </source>
</evidence>
<name>A0A1K2HRM9_9NEIS</name>
<dbReference type="Proteomes" id="UP000186513">
    <property type="component" value="Unassembled WGS sequence"/>
</dbReference>
<feature type="domain" description="DUF4397" evidence="2">
    <location>
        <begin position="155"/>
        <end position="231"/>
    </location>
</feature>
<proteinExistence type="predicted"/>
<dbReference type="RefSeq" id="WP_072430010.1">
    <property type="nucleotide sequence ID" value="NZ_FPKR01000016.1"/>
</dbReference>
<evidence type="ECO:0000313" key="4">
    <source>
        <dbReference type="Proteomes" id="UP000186513"/>
    </source>
</evidence>
<feature type="chain" id="PRO_5012950344" description="DUF4397 domain-containing protein" evidence="1">
    <location>
        <begin position="20"/>
        <end position="430"/>
    </location>
</feature>
<evidence type="ECO:0000313" key="3">
    <source>
        <dbReference type="EMBL" id="SFZ79349.1"/>
    </source>
</evidence>
<reference evidence="3 4" key="1">
    <citation type="submission" date="2016-11" db="EMBL/GenBank/DDBJ databases">
        <authorList>
            <person name="Jaros S."/>
            <person name="Januszkiewicz K."/>
            <person name="Wedrychowicz H."/>
        </authorList>
    </citation>
    <scope>NUCLEOTIDE SEQUENCE [LARGE SCALE GENOMIC DNA]</scope>
    <source>
        <strain evidence="3 4">DSM 18899</strain>
    </source>
</reference>
<dbReference type="InterPro" id="IPR025510">
    <property type="entry name" value="DUF4397"/>
</dbReference>
<evidence type="ECO:0000256" key="1">
    <source>
        <dbReference type="SAM" id="SignalP"/>
    </source>
</evidence>
<dbReference type="AlphaFoldDB" id="A0A1K2HRM9"/>
<organism evidence="3 4">
    <name type="scientific">Chitinimonas taiwanensis DSM 18899</name>
    <dbReference type="NCBI Taxonomy" id="1121279"/>
    <lineage>
        <taxon>Bacteria</taxon>
        <taxon>Pseudomonadati</taxon>
        <taxon>Pseudomonadota</taxon>
        <taxon>Betaproteobacteria</taxon>
        <taxon>Neisseriales</taxon>
        <taxon>Chitinibacteraceae</taxon>
        <taxon>Chitinimonas</taxon>
    </lineage>
</organism>
<protein>
    <recommendedName>
        <fullName evidence="2">DUF4397 domain-containing protein</fullName>
    </recommendedName>
</protein>
<accession>A0A1K2HRM9</accession>
<gene>
    <name evidence="3" type="ORF">SAMN02745887_03530</name>
</gene>
<feature type="domain" description="DUF4397" evidence="2">
    <location>
        <begin position="32"/>
        <end position="146"/>
    </location>
</feature>
<feature type="domain" description="DUF4397" evidence="2">
    <location>
        <begin position="240"/>
        <end position="353"/>
    </location>
</feature>
<dbReference type="PROSITE" id="PS51257">
    <property type="entry name" value="PROKAR_LIPOPROTEIN"/>
    <property type="match status" value="1"/>
</dbReference>
<sequence>MKKAAALLALLAPVFLLSACNDDDDPPPEAKAYVRVVHASPDAPAVDVTLDGAAVVSGAAFKAATGFATTTAGAHAIKVNVAGSATTVLSANPTLTKDRYYTVFAANKGASLEPLVVEEDGVAPTAGNIKLRVVHAAPSAPNVDVYVTAPGAALGTATLSNVAFKGVSDALQVPAGDYRVRVTPTGSSTVVYDSGTLSLAAGANLVAAAVDASTGNSPVSLLVLTRDAAAPVFEVSDKQAKVRAVHASPDAPAVDILVDDAEVAGDVSFPADTGYLSLLAKTYNFKVNAANTATSVIDADVPLEAGKRYSVIAANLLASIEPLVLDDTTATPAAGKAKLRIVHLSPDAGLVDVLANDAELAGDVAFKDATGYLEVDAGDYAVKVNAAGTATTAISGNVTLLSGKIYSVYAVGSAAGGATNPLDLKVLTDN</sequence>
<dbReference type="EMBL" id="FPKR01000016">
    <property type="protein sequence ID" value="SFZ79349.1"/>
    <property type="molecule type" value="Genomic_DNA"/>
</dbReference>
<keyword evidence="4" id="KW-1185">Reference proteome</keyword>
<dbReference type="STRING" id="1121279.SAMN02745887_03530"/>
<dbReference type="OrthoDB" id="8969492at2"/>
<keyword evidence="1" id="KW-0732">Signal</keyword>
<feature type="signal peptide" evidence="1">
    <location>
        <begin position="1"/>
        <end position="19"/>
    </location>
</feature>